<accession>A0ABN9BTM1</accession>
<proteinExistence type="predicted"/>
<keyword evidence="2" id="KW-1185">Reference proteome</keyword>
<protein>
    <submittedName>
        <fullName evidence="1">Uncharacterized protein</fullName>
    </submittedName>
</protein>
<name>A0ABN9BTM1_9NEOB</name>
<evidence type="ECO:0000313" key="2">
    <source>
        <dbReference type="Proteomes" id="UP001162483"/>
    </source>
</evidence>
<evidence type="ECO:0000313" key="1">
    <source>
        <dbReference type="EMBL" id="CAI9551069.1"/>
    </source>
</evidence>
<feature type="non-terminal residue" evidence="1">
    <location>
        <position position="134"/>
    </location>
</feature>
<sequence>MSPVSAAQHCDPSAPPASAQQCRQSVLSVNATQQCCPPMPPISAYHCCISVQHHQCHLISASSSVPLTSAAYQCPLVLPIHATSSVPPISAYYCLSVQPHQRTSVKEKNYLFAKFYNRNKETFFSNFLLLFMFI</sequence>
<comment type="caution">
    <text evidence="1">The sequence shown here is derived from an EMBL/GenBank/DDBJ whole genome shotgun (WGS) entry which is preliminary data.</text>
</comment>
<gene>
    <name evidence="1" type="ORF">SPARVUS_LOCUS3678823</name>
</gene>
<organism evidence="1 2">
    <name type="scientific">Staurois parvus</name>
    <dbReference type="NCBI Taxonomy" id="386267"/>
    <lineage>
        <taxon>Eukaryota</taxon>
        <taxon>Metazoa</taxon>
        <taxon>Chordata</taxon>
        <taxon>Craniata</taxon>
        <taxon>Vertebrata</taxon>
        <taxon>Euteleostomi</taxon>
        <taxon>Amphibia</taxon>
        <taxon>Batrachia</taxon>
        <taxon>Anura</taxon>
        <taxon>Neobatrachia</taxon>
        <taxon>Ranoidea</taxon>
        <taxon>Ranidae</taxon>
        <taxon>Staurois</taxon>
    </lineage>
</organism>
<dbReference type="EMBL" id="CATNWA010005940">
    <property type="protein sequence ID" value="CAI9551069.1"/>
    <property type="molecule type" value="Genomic_DNA"/>
</dbReference>
<dbReference type="Proteomes" id="UP001162483">
    <property type="component" value="Unassembled WGS sequence"/>
</dbReference>
<reference evidence="1" key="1">
    <citation type="submission" date="2023-05" db="EMBL/GenBank/DDBJ databases">
        <authorList>
            <person name="Stuckert A."/>
        </authorList>
    </citation>
    <scope>NUCLEOTIDE SEQUENCE</scope>
</reference>